<keyword evidence="5" id="KW-0963">Cytoplasm</keyword>
<dbReference type="InterPro" id="IPR007862">
    <property type="entry name" value="Adenylate_kinase_lid-dom"/>
</dbReference>
<dbReference type="Pfam" id="PF05191">
    <property type="entry name" value="ADK_lid"/>
    <property type="match status" value="1"/>
</dbReference>
<dbReference type="CDD" id="cd01428">
    <property type="entry name" value="ADK"/>
    <property type="match status" value="1"/>
</dbReference>
<dbReference type="HAMAP" id="MF_00235">
    <property type="entry name" value="Adenylate_kinase_Adk"/>
    <property type="match status" value="1"/>
</dbReference>
<evidence type="ECO:0000313" key="9">
    <source>
        <dbReference type="EMBL" id="MCP8352140.1"/>
    </source>
</evidence>
<comment type="function">
    <text evidence="5">Catalyzes the reversible transfer of the terminal phosphate group between ATP and AMP. Plays an important role in cellular energy homeostasis and in adenine nucleotide metabolism.</text>
</comment>
<dbReference type="GO" id="GO:0016301">
    <property type="term" value="F:kinase activity"/>
    <property type="evidence" value="ECO:0007669"/>
    <property type="project" value="UniProtKB-KW"/>
</dbReference>
<sequence length="249" mass="27427">MKYLLLGLCIFFAALGVYVLNDVNKNPVYYVLVGPPGAGKGTLALKLAKEEGIPVITASSVLKKNMTPGSEVQELMSAGKFVPDSLVMSLLAKELEGSQYAKGAIFDGFPRTIAQSEFFAQVGIQVDLMIVLEIEDAKIVERMGGRRIHLPSGRMYHIDHMPPKVPGKDDETGEPLAQREDDRADIVEARLKDYHKLTFPIVAWAKKQVDNPQGVVKNMVFVDASQSFDQVWETLCQQQKALDGPMTSC</sequence>
<proteinExistence type="inferred from homology"/>
<dbReference type="InterPro" id="IPR000850">
    <property type="entry name" value="Adenylat/UMP-CMP_kin"/>
</dbReference>
<feature type="binding site" evidence="5">
    <location>
        <position position="190"/>
    </location>
    <ligand>
        <name>AMP</name>
        <dbReference type="ChEBI" id="CHEBI:456215"/>
    </ligand>
</feature>
<keyword evidence="1 5" id="KW-0808">Transferase</keyword>
<name>A0ABT1L5Y4_9GAMM</name>
<comment type="similarity">
    <text evidence="5 6">Belongs to the adenylate kinase family.</text>
</comment>
<keyword evidence="3 5" id="KW-0547">Nucleotide-binding</keyword>
<dbReference type="SUPFAM" id="SSF52540">
    <property type="entry name" value="P-loop containing nucleoside triphosphate hydrolases"/>
    <property type="match status" value="1"/>
</dbReference>
<gene>
    <name evidence="5" type="primary">adk</name>
    <name evidence="9" type="ORF">MKS91_02415</name>
</gene>
<comment type="subcellular location">
    <subcellularLocation>
        <location evidence="5 7">Cytoplasm</location>
    </subcellularLocation>
</comment>
<dbReference type="InterPro" id="IPR027417">
    <property type="entry name" value="P-loop_NTPase"/>
</dbReference>
<dbReference type="PRINTS" id="PR00094">
    <property type="entry name" value="ADENYLTKNASE"/>
</dbReference>
<evidence type="ECO:0000313" key="10">
    <source>
        <dbReference type="Proteomes" id="UP001320768"/>
    </source>
</evidence>
<accession>A0ABT1L5Y4</accession>
<organism evidence="9 10">
    <name type="scientific">Candidatus Synchoanobacter obligatus</name>
    <dbReference type="NCBI Taxonomy" id="2919597"/>
    <lineage>
        <taxon>Bacteria</taxon>
        <taxon>Pseudomonadati</taxon>
        <taxon>Pseudomonadota</taxon>
        <taxon>Gammaproteobacteria</taxon>
        <taxon>Candidatus Comchoanobacterales</taxon>
        <taxon>Candidatus Comchoanobacteraceae</taxon>
        <taxon>Candidatus Synchoanobacter</taxon>
    </lineage>
</organism>
<comment type="domain">
    <text evidence="5">Consists of three domains, a large central CORE domain and two small peripheral domains, NMPbind and LID, which undergo movements during catalysis. The LID domain closes over the site of phosphoryl transfer upon ATP binding. Assembling and dissambling the active center during each catalytic cycle provides an effective means to prevent ATP hydrolysis.</text>
</comment>
<dbReference type="Pfam" id="PF00406">
    <property type="entry name" value="ADK"/>
    <property type="match status" value="1"/>
</dbReference>
<dbReference type="EC" id="2.7.4.3" evidence="5 7"/>
<dbReference type="Proteomes" id="UP001320768">
    <property type="component" value="Unassembled WGS sequence"/>
</dbReference>
<evidence type="ECO:0000256" key="6">
    <source>
        <dbReference type="RuleBase" id="RU003330"/>
    </source>
</evidence>
<evidence type="ECO:0000256" key="2">
    <source>
        <dbReference type="ARBA" id="ARBA00022727"/>
    </source>
</evidence>
<evidence type="ECO:0000256" key="5">
    <source>
        <dbReference type="HAMAP-Rule" id="MF_00235"/>
    </source>
</evidence>
<comment type="pathway">
    <text evidence="5">Purine metabolism; AMP biosynthesis via salvage pathway; AMP from ADP: step 1/1.</text>
</comment>
<feature type="binding site" evidence="5">
    <location>
        <begin position="37"/>
        <end position="42"/>
    </location>
    <ligand>
        <name>ATP</name>
        <dbReference type="ChEBI" id="CHEBI:30616"/>
    </ligand>
</feature>
<feature type="binding site" evidence="5">
    <location>
        <begin position="108"/>
        <end position="111"/>
    </location>
    <ligand>
        <name>AMP</name>
        <dbReference type="ChEBI" id="CHEBI:456215"/>
    </ligand>
</feature>
<feature type="binding site" evidence="5">
    <location>
        <position position="115"/>
    </location>
    <ligand>
        <name>AMP</name>
        <dbReference type="ChEBI" id="CHEBI:456215"/>
    </ligand>
</feature>
<comment type="subunit">
    <text evidence="5 7">Monomer.</text>
</comment>
<evidence type="ECO:0000256" key="3">
    <source>
        <dbReference type="ARBA" id="ARBA00022741"/>
    </source>
</evidence>
<dbReference type="InterPro" id="IPR033690">
    <property type="entry name" value="Adenylat_kinase_CS"/>
</dbReference>
<dbReference type="EMBL" id="JAKUDN010000002">
    <property type="protein sequence ID" value="MCP8352140.1"/>
    <property type="molecule type" value="Genomic_DNA"/>
</dbReference>
<evidence type="ECO:0000256" key="7">
    <source>
        <dbReference type="RuleBase" id="RU003331"/>
    </source>
</evidence>
<comment type="catalytic activity">
    <reaction evidence="5 7">
        <text>AMP + ATP = 2 ADP</text>
        <dbReference type="Rhea" id="RHEA:12973"/>
        <dbReference type="ChEBI" id="CHEBI:30616"/>
        <dbReference type="ChEBI" id="CHEBI:456215"/>
        <dbReference type="ChEBI" id="CHEBI:456216"/>
        <dbReference type="EC" id="2.7.4.3"/>
    </reaction>
</comment>
<comment type="caution">
    <text evidence="5">Lacks conserved residue(s) required for the propagation of feature annotation.</text>
</comment>
<feature type="region of interest" description="LID" evidence="5">
    <location>
        <begin position="145"/>
        <end position="182"/>
    </location>
</feature>
<keyword evidence="4 5" id="KW-0418">Kinase</keyword>
<evidence type="ECO:0000256" key="1">
    <source>
        <dbReference type="ARBA" id="ARBA00022679"/>
    </source>
</evidence>
<comment type="caution">
    <text evidence="9">The sequence shown here is derived from an EMBL/GenBank/DDBJ whole genome shotgun (WGS) entry which is preliminary data.</text>
</comment>
<dbReference type="RefSeq" id="WP_258569249.1">
    <property type="nucleotide sequence ID" value="NZ_JAKUDN010000002.1"/>
</dbReference>
<keyword evidence="2 5" id="KW-0545">Nucleotide biosynthesis</keyword>
<feature type="binding site" evidence="5">
    <location>
        <position position="226"/>
    </location>
    <ligand>
        <name>ATP</name>
        <dbReference type="ChEBI" id="CHEBI:30616"/>
    </ligand>
</feature>
<protein>
    <recommendedName>
        <fullName evidence="5 7">Adenylate kinase</fullName>
        <shortName evidence="5">AK</shortName>
        <ecNumber evidence="5 7">2.7.4.3</ecNumber>
    </recommendedName>
    <alternativeName>
        <fullName evidence="5">ATP-AMP transphosphorylase</fullName>
    </alternativeName>
    <alternativeName>
        <fullName evidence="5">ATP:AMP phosphotransferase</fullName>
    </alternativeName>
    <alternativeName>
        <fullName evidence="5">Adenylate monophosphate kinase</fullName>
    </alternativeName>
</protein>
<feature type="binding site" evidence="5">
    <location>
        <position position="179"/>
    </location>
    <ligand>
        <name>AMP</name>
        <dbReference type="ChEBI" id="CHEBI:456215"/>
    </ligand>
</feature>
<evidence type="ECO:0000256" key="4">
    <source>
        <dbReference type="ARBA" id="ARBA00022777"/>
    </source>
</evidence>
<feature type="domain" description="Adenylate kinase active site lid" evidence="8">
    <location>
        <begin position="146"/>
        <end position="181"/>
    </location>
</feature>
<feature type="binding site" evidence="5">
    <location>
        <begin position="80"/>
        <end position="82"/>
    </location>
    <ligand>
        <name>AMP</name>
        <dbReference type="ChEBI" id="CHEBI:456215"/>
    </ligand>
</feature>
<dbReference type="PROSITE" id="PS00113">
    <property type="entry name" value="ADENYLATE_KINASE"/>
    <property type="match status" value="1"/>
</dbReference>
<evidence type="ECO:0000259" key="8">
    <source>
        <dbReference type="Pfam" id="PF05191"/>
    </source>
</evidence>
<keyword evidence="10" id="KW-1185">Reference proteome</keyword>
<dbReference type="Gene3D" id="3.40.50.300">
    <property type="entry name" value="P-loop containing nucleotide triphosphate hydrolases"/>
    <property type="match status" value="1"/>
</dbReference>
<dbReference type="PANTHER" id="PTHR23359">
    <property type="entry name" value="NUCLEOTIDE KINASE"/>
    <property type="match status" value="1"/>
</dbReference>
<reference evidence="9 10" key="1">
    <citation type="journal article" date="2022" name="Nat. Microbiol.">
        <title>The microbiome of a bacterivorous marine choanoflagellate contains a resource-demanding obligate bacterial associate.</title>
        <authorList>
            <person name="Needham D.M."/>
            <person name="Poirier C."/>
            <person name="Bachy C."/>
            <person name="George E.E."/>
            <person name="Wilken S."/>
            <person name="Yung C.C.M."/>
            <person name="Limardo A.J."/>
            <person name="Morando M."/>
            <person name="Sudek L."/>
            <person name="Malmstrom R.R."/>
            <person name="Keeling P.J."/>
            <person name="Santoro A.E."/>
            <person name="Worden A.Z."/>
        </authorList>
    </citation>
    <scope>NUCLEOTIDE SEQUENCE [LARGE SCALE GENOMIC DNA]</scope>
    <source>
        <strain evidence="9 10">Comchoano-2</strain>
    </source>
</reference>
<keyword evidence="5 7" id="KW-0067">ATP-binding</keyword>
<feature type="binding site" evidence="5">
    <location>
        <position position="146"/>
    </location>
    <ligand>
        <name>ATP</name>
        <dbReference type="ChEBI" id="CHEBI:30616"/>
    </ligand>
</feature>